<evidence type="ECO:0000256" key="4">
    <source>
        <dbReference type="ARBA" id="ARBA00022827"/>
    </source>
</evidence>
<keyword evidence="4" id="KW-0274">FAD</keyword>
<dbReference type="InterPro" id="IPR036318">
    <property type="entry name" value="FAD-bd_PCMH-like_sf"/>
</dbReference>
<dbReference type="InterPro" id="IPR016169">
    <property type="entry name" value="FAD-bd_PCMH_sub2"/>
</dbReference>
<evidence type="ECO:0000313" key="10">
    <source>
        <dbReference type="Proteomes" id="UP000236754"/>
    </source>
</evidence>
<dbReference type="AlphaFoldDB" id="A0A1H6DVV2"/>
<dbReference type="Pfam" id="PF01565">
    <property type="entry name" value="FAD_binding_4"/>
    <property type="match status" value="1"/>
</dbReference>
<feature type="signal peptide" evidence="7">
    <location>
        <begin position="1"/>
        <end position="25"/>
    </location>
</feature>
<dbReference type="Pfam" id="PF08031">
    <property type="entry name" value="BBE"/>
    <property type="match status" value="1"/>
</dbReference>
<evidence type="ECO:0000256" key="2">
    <source>
        <dbReference type="ARBA" id="ARBA00005466"/>
    </source>
</evidence>
<dbReference type="EMBL" id="FNVU01000019">
    <property type="protein sequence ID" value="SEG88866.1"/>
    <property type="molecule type" value="Genomic_DNA"/>
</dbReference>
<reference evidence="9 10" key="1">
    <citation type="submission" date="2016-10" db="EMBL/GenBank/DDBJ databases">
        <authorList>
            <person name="de Groot N.N."/>
        </authorList>
    </citation>
    <scope>NUCLEOTIDE SEQUENCE [LARGE SCALE GENOMIC DNA]</scope>
    <source>
        <strain evidence="9 10">CGMCC 4.2023</strain>
    </source>
</reference>
<keyword evidence="10" id="KW-1185">Reference proteome</keyword>
<dbReference type="Proteomes" id="UP000236754">
    <property type="component" value="Unassembled WGS sequence"/>
</dbReference>
<dbReference type="Gene3D" id="3.40.462.20">
    <property type="match status" value="1"/>
</dbReference>
<evidence type="ECO:0000256" key="6">
    <source>
        <dbReference type="SAM" id="MobiDB-lite"/>
    </source>
</evidence>
<sequence length="515" mass="53469">MKRRKALTAGGGVLAGALLSGCDNAGGDDAKAPSPVSGSGTTSPAAPTSSPSPTLVKPDWTALAKSLDGSLVRPQDSGYDLDHRLYNTRFDTLRPAAVAYVTGADDIRTCLDFARRTGTVPAIRSGGHSYAGWSSGNGRLIVDVSKLNSIRVDGTTATIGAGAKLIDVYNTLAQSGRTVPGGSCPSVGISGLALGGGHGVMSRSMGLTCDNLAGATLITADGRSHTVSADAEPDLFWALRGAGNGNFGVVTSLTFSTHPVPDVVTGYLTWPWNRAADLVRGWQSWGPDLPDHIWSALDLNCTVGQTPTIAVAMTSTGSRTDLAAAADRLASAVGSPATSVSLRPHTYVDAMFSYAGCEGRSAAQCHLAPAGSLERDTYTACSDFYDTNLPAGGIETLVAQMQRLASQSGSGSGSIALTALGGAVNRVSPTATAFSHRGSRFLAQYLASHALTGTNWLDTTHSALRRYASGGAYQNYTDPSLTDWRTAYYGQNAARLTALKKQLDPNRLFDFPQAL</sequence>
<evidence type="ECO:0000313" key="9">
    <source>
        <dbReference type="EMBL" id="SEG88866.1"/>
    </source>
</evidence>
<dbReference type="Gene3D" id="3.30.465.10">
    <property type="match status" value="1"/>
</dbReference>
<keyword evidence="3" id="KW-0285">Flavoprotein</keyword>
<dbReference type="GO" id="GO:0016491">
    <property type="term" value="F:oxidoreductase activity"/>
    <property type="evidence" value="ECO:0007669"/>
    <property type="project" value="UniProtKB-KW"/>
</dbReference>
<gene>
    <name evidence="9" type="ORF">SAMN05216223_119159</name>
</gene>
<dbReference type="Gene3D" id="3.30.43.10">
    <property type="entry name" value="Uridine Diphospho-n-acetylenolpyruvylglucosamine Reductase, domain 2"/>
    <property type="match status" value="1"/>
</dbReference>
<dbReference type="PANTHER" id="PTHR42973">
    <property type="entry name" value="BINDING OXIDOREDUCTASE, PUTATIVE (AFU_ORTHOLOGUE AFUA_1G17690)-RELATED"/>
    <property type="match status" value="1"/>
</dbReference>
<dbReference type="InterPro" id="IPR006094">
    <property type="entry name" value="Oxid_FAD_bind_N"/>
</dbReference>
<comment type="similarity">
    <text evidence="2">Belongs to the oxygen-dependent FAD-linked oxidoreductase family.</text>
</comment>
<keyword evidence="5" id="KW-0560">Oxidoreductase</keyword>
<dbReference type="InterPro" id="IPR016166">
    <property type="entry name" value="FAD-bd_PCMH"/>
</dbReference>
<dbReference type="InterPro" id="IPR050416">
    <property type="entry name" value="FAD-linked_Oxidoreductase"/>
</dbReference>
<organism evidence="9 10">
    <name type="scientific">Actinacidiphila yanglinensis</name>
    <dbReference type="NCBI Taxonomy" id="310779"/>
    <lineage>
        <taxon>Bacteria</taxon>
        <taxon>Bacillati</taxon>
        <taxon>Actinomycetota</taxon>
        <taxon>Actinomycetes</taxon>
        <taxon>Kitasatosporales</taxon>
        <taxon>Streptomycetaceae</taxon>
        <taxon>Actinacidiphila</taxon>
    </lineage>
</organism>
<dbReference type="OrthoDB" id="545125at2"/>
<evidence type="ECO:0000256" key="7">
    <source>
        <dbReference type="SAM" id="SignalP"/>
    </source>
</evidence>
<feature type="chain" id="PRO_5039185773" evidence="7">
    <location>
        <begin position="26"/>
        <end position="515"/>
    </location>
</feature>
<keyword evidence="7" id="KW-0732">Signal</keyword>
<accession>A0A1H6DVV2</accession>
<comment type="cofactor">
    <cofactor evidence="1">
        <name>FAD</name>
        <dbReference type="ChEBI" id="CHEBI:57692"/>
    </cofactor>
</comment>
<dbReference type="RefSeq" id="WP_103889590.1">
    <property type="nucleotide sequence ID" value="NZ_FNVU01000019.1"/>
</dbReference>
<evidence type="ECO:0000256" key="5">
    <source>
        <dbReference type="ARBA" id="ARBA00023002"/>
    </source>
</evidence>
<feature type="region of interest" description="Disordered" evidence="6">
    <location>
        <begin position="24"/>
        <end position="56"/>
    </location>
</feature>
<dbReference type="InterPro" id="IPR016167">
    <property type="entry name" value="FAD-bd_PCMH_sub1"/>
</dbReference>
<feature type="compositionally biased region" description="Low complexity" evidence="6">
    <location>
        <begin position="33"/>
        <end position="54"/>
    </location>
</feature>
<dbReference type="PROSITE" id="PS51387">
    <property type="entry name" value="FAD_PCMH"/>
    <property type="match status" value="1"/>
</dbReference>
<name>A0A1H6DVV2_9ACTN</name>
<dbReference type="SUPFAM" id="SSF56176">
    <property type="entry name" value="FAD-binding/transporter-associated domain-like"/>
    <property type="match status" value="1"/>
</dbReference>
<dbReference type="InterPro" id="IPR012951">
    <property type="entry name" value="BBE"/>
</dbReference>
<dbReference type="PANTHER" id="PTHR42973:SF39">
    <property type="entry name" value="FAD-BINDING PCMH-TYPE DOMAIN-CONTAINING PROTEIN"/>
    <property type="match status" value="1"/>
</dbReference>
<dbReference type="PROSITE" id="PS51257">
    <property type="entry name" value="PROKAR_LIPOPROTEIN"/>
    <property type="match status" value="1"/>
</dbReference>
<evidence type="ECO:0000256" key="1">
    <source>
        <dbReference type="ARBA" id="ARBA00001974"/>
    </source>
</evidence>
<protein>
    <submittedName>
        <fullName evidence="9">FAD/FMN-containing dehydrogenase</fullName>
    </submittedName>
</protein>
<feature type="domain" description="FAD-binding PCMH-type" evidence="8">
    <location>
        <begin position="91"/>
        <end position="260"/>
    </location>
</feature>
<dbReference type="GO" id="GO:0071949">
    <property type="term" value="F:FAD binding"/>
    <property type="evidence" value="ECO:0007669"/>
    <property type="project" value="InterPro"/>
</dbReference>
<proteinExistence type="inferred from homology"/>
<evidence type="ECO:0000256" key="3">
    <source>
        <dbReference type="ARBA" id="ARBA00022630"/>
    </source>
</evidence>
<evidence type="ECO:0000259" key="8">
    <source>
        <dbReference type="PROSITE" id="PS51387"/>
    </source>
</evidence>